<dbReference type="SUPFAM" id="SSF50978">
    <property type="entry name" value="WD40 repeat-like"/>
    <property type="match status" value="3"/>
</dbReference>
<dbReference type="PRINTS" id="PR00320">
    <property type="entry name" value="GPROTEINBRPT"/>
</dbReference>
<name>A0A1Y1LNG0_PHOPY</name>
<evidence type="ECO:0000256" key="8">
    <source>
        <dbReference type="ARBA" id="ARBA00022694"/>
    </source>
</evidence>
<keyword evidence="9" id="KW-0677">Repeat</keyword>
<dbReference type="GO" id="GO:0005737">
    <property type="term" value="C:cytoplasm"/>
    <property type="evidence" value="ECO:0007669"/>
    <property type="project" value="UniProtKB-SubCell"/>
</dbReference>
<accession>A0A1Y1LNG0</accession>
<keyword evidence="6" id="KW-0963">Cytoplasm</keyword>
<dbReference type="EMBL" id="GEZM01055123">
    <property type="protein sequence ID" value="JAV73126.1"/>
    <property type="molecule type" value="Transcribed_RNA"/>
</dbReference>
<keyword evidence="7 11" id="KW-0853">WD repeat</keyword>
<evidence type="ECO:0000256" key="4">
    <source>
        <dbReference type="ARBA" id="ARBA00005881"/>
    </source>
</evidence>
<dbReference type="GO" id="GO:0005634">
    <property type="term" value="C:nucleus"/>
    <property type="evidence" value="ECO:0007669"/>
    <property type="project" value="UniProtKB-SubCell"/>
</dbReference>
<evidence type="ECO:0000256" key="7">
    <source>
        <dbReference type="ARBA" id="ARBA00022574"/>
    </source>
</evidence>
<evidence type="ECO:0000256" key="2">
    <source>
        <dbReference type="ARBA" id="ARBA00004496"/>
    </source>
</evidence>
<evidence type="ECO:0000313" key="12">
    <source>
        <dbReference type="EMBL" id="JAV73126.1"/>
    </source>
</evidence>
<evidence type="ECO:0000256" key="10">
    <source>
        <dbReference type="ARBA" id="ARBA00023242"/>
    </source>
</evidence>
<feature type="repeat" description="WD" evidence="11">
    <location>
        <begin position="633"/>
        <end position="664"/>
    </location>
</feature>
<dbReference type="InterPro" id="IPR020472">
    <property type="entry name" value="WD40_PAC1"/>
</dbReference>
<dbReference type="InterPro" id="IPR036322">
    <property type="entry name" value="WD40_repeat_dom_sf"/>
</dbReference>
<organism evidence="12">
    <name type="scientific">Photinus pyralis</name>
    <name type="common">Common eastern firefly</name>
    <name type="synonym">Lampyris pyralis</name>
    <dbReference type="NCBI Taxonomy" id="7054"/>
    <lineage>
        <taxon>Eukaryota</taxon>
        <taxon>Metazoa</taxon>
        <taxon>Ecdysozoa</taxon>
        <taxon>Arthropoda</taxon>
        <taxon>Hexapoda</taxon>
        <taxon>Insecta</taxon>
        <taxon>Pterygota</taxon>
        <taxon>Neoptera</taxon>
        <taxon>Endopterygota</taxon>
        <taxon>Coleoptera</taxon>
        <taxon>Polyphaga</taxon>
        <taxon>Elateriformia</taxon>
        <taxon>Elateroidea</taxon>
        <taxon>Lampyridae</taxon>
        <taxon>Lampyrinae</taxon>
        <taxon>Photinus</taxon>
    </lineage>
</organism>
<keyword evidence="10" id="KW-0539">Nucleus</keyword>
<dbReference type="InterPro" id="IPR037289">
    <property type="entry name" value="Elp2"/>
</dbReference>
<dbReference type="PROSITE" id="PS50082">
    <property type="entry name" value="WD_REPEATS_2"/>
    <property type="match status" value="5"/>
</dbReference>
<evidence type="ECO:0000256" key="1">
    <source>
        <dbReference type="ARBA" id="ARBA00004123"/>
    </source>
</evidence>
<dbReference type="UniPathway" id="UPA00988"/>
<dbReference type="PANTHER" id="PTHR44111:SF1">
    <property type="entry name" value="ELONGATOR COMPLEX PROTEIN 2"/>
    <property type="match status" value="1"/>
</dbReference>
<comment type="similarity">
    <text evidence="4">Belongs to the WD repeat ELP2 family.</text>
</comment>
<dbReference type="PANTHER" id="PTHR44111">
    <property type="entry name" value="ELONGATOR COMPLEX PROTEIN 2"/>
    <property type="match status" value="1"/>
</dbReference>
<dbReference type="GO" id="GO:0002098">
    <property type="term" value="P:tRNA wobble uridine modification"/>
    <property type="evidence" value="ECO:0007669"/>
    <property type="project" value="InterPro"/>
</dbReference>
<evidence type="ECO:0000256" key="6">
    <source>
        <dbReference type="ARBA" id="ARBA00022490"/>
    </source>
</evidence>
<reference evidence="12" key="1">
    <citation type="journal article" date="2016" name="Sci. Rep.">
        <title>Molecular characterization of firefly nuptial gifts: a multi-omics approach sheds light on postcopulatory sexual selection.</title>
        <authorList>
            <person name="Al-Wathiqui N."/>
            <person name="Fallon T.R."/>
            <person name="South A."/>
            <person name="Weng J.K."/>
            <person name="Lewis S.M."/>
        </authorList>
    </citation>
    <scope>NUCLEOTIDE SEQUENCE</scope>
</reference>
<comment type="subcellular location">
    <subcellularLocation>
        <location evidence="2">Cytoplasm</location>
    </subcellularLocation>
    <subcellularLocation>
        <location evidence="1">Nucleus</location>
    </subcellularLocation>
</comment>
<dbReference type="AlphaFoldDB" id="A0A1Y1LNG0"/>
<evidence type="ECO:0000256" key="11">
    <source>
        <dbReference type="PROSITE-ProRule" id="PRU00221"/>
    </source>
</evidence>
<dbReference type="FunFam" id="2.130.10.10:FF:000400">
    <property type="entry name" value="Elongator acetyltransferase complex subunit 2"/>
    <property type="match status" value="1"/>
</dbReference>
<dbReference type="InterPro" id="IPR015943">
    <property type="entry name" value="WD40/YVTN_repeat-like_dom_sf"/>
</dbReference>
<dbReference type="PROSITE" id="PS50294">
    <property type="entry name" value="WD_REPEATS_REGION"/>
    <property type="match status" value="3"/>
</dbReference>
<feature type="repeat" description="WD" evidence="11">
    <location>
        <begin position="364"/>
        <end position="394"/>
    </location>
</feature>
<proteinExistence type="inferred from homology"/>
<feature type="repeat" description="WD" evidence="11">
    <location>
        <begin position="269"/>
        <end position="300"/>
    </location>
</feature>
<keyword evidence="8" id="KW-0819">tRNA processing</keyword>
<evidence type="ECO:0000256" key="9">
    <source>
        <dbReference type="ARBA" id="ARBA00022737"/>
    </source>
</evidence>
<evidence type="ECO:0000256" key="3">
    <source>
        <dbReference type="ARBA" id="ARBA00005043"/>
    </source>
</evidence>
<protein>
    <recommendedName>
        <fullName evidence="5">Elongator complex protein 2</fullName>
    </recommendedName>
</protein>
<dbReference type="InterPro" id="IPR001680">
    <property type="entry name" value="WD40_rpt"/>
</dbReference>
<dbReference type="SMART" id="SM00320">
    <property type="entry name" value="WD40"/>
    <property type="match status" value="11"/>
</dbReference>
<dbReference type="Pfam" id="PF00400">
    <property type="entry name" value="WD40"/>
    <property type="match status" value="8"/>
</dbReference>
<dbReference type="Gene3D" id="2.130.10.10">
    <property type="entry name" value="YVTN repeat-like/Quinoprotein amine dehydrogenase"/>
    <property type="match status" value="4"/>
</dbReference>
<dbReference type="GO" id="GO:0033588">
    <property type="term" value="C:elongator holoenzyme complex"/>
    <property type="evidence" value="ECO:0007669"/>
    <property type="project" value="InterPro"/>
</dbReference>
<feature type="repeat" description="WD" evidence="11">
    <location>
        <begin position="197"/>
        <end position="231"/>
    </location>
</feature>
<sequence>MSVEVCYTSCSSNQTPTCVNWGKNNLICFASCNSIRIYDPWWGSGGKILNTLCGHTQRVNSVKWIAGPRCETELVSGSSDGNAIVWSLKGDDYVSFVLRGHESNVNIVDCLYRDSECKAAVIATASLDSTVKVWTRSNVDGDFELKQNLVFGYGIAMAMRIAFLPATTTLVMACGMDNSNIQLYVEDNDRFCESEVLRGHENWVRGLDFTVDDRGDLILASSSQDSLIRLWRFSHVSTKPSADEYELILKKSRVKTSNYDCVISLESILAGHESWVYSVNWNVKDFTVLSASLDKSMIIWGYDANSGLWLEKVRVGEVGGNTLGFYGGMFGPNGDTILAHGYHGAFHIWSCSKEGDSWDPVVTVNGHFNEVADLGWEPQGEFLLSVSTDQTTRIHAPWTFGDKITTWHEISRPQVHGYDLSCIAVLSRYKFASGAEEKIVRSFKAPKNFVQNFCRICHIDDSYEESATVEPKGAAVPSLGLSNKAVYEDDNADQATAKTTKEPYPEESYFKAVDLAEPPTEETLLQNTLWPEIQKLYGHGYEIYSLAASPDGVLLASACKSTTKEHAAILIWDTSTWTQLQKLYSHTLTIVQLAFSPDSKHLLSVSRDRRWSIFTRDTDTNTFQLKGTTDKKTGIHTRIIWCCAWSHDSQYFATGSRDGKVVIWGRNPDKPPEDVLGQYEAVGHVLEFKGESVTALAFAPVTVEGSYLVGVGFESGIIKLYQWNVKGWELFSILDNRSAHHLTVRRLSFRPVVGEAGSKVRNNRLQLASCGSDYTLRIYTINVNDT</sequence>
<comment type="pathway">
    <text evidence="3">tRNA modification; 5-methoxycarbonylmethyl-2-thiouridine-tRNA biosynthesis.</text>
</comment>
<evidence type="ECO:0000256" key="5">
    <source>
        <dbReference type="ARBA" id="ARBA00020267"/>
    </source>
</evidence>
<feature type="repeat" description="WD" evidence="11">
    <location>
        <begin position="52"/>
        <end position="96"/>
    </location>
</feature>